<proteinExistence type="predicted"/>
<dbReference type="Proteomes" id="UP001596447">
    <property type="component" value="Unassembled WGS sequence"/>
</dbReference>
<dbReference type="AlphaFoldDB" id="A0ABD5Z4W4"/>
<evidence type="ECO:0008006" key="3">
    <source>
        <dbReference type="Google" id="ProtNLM"/>
    </source>
</evidence>
<name>A0ABD5Z4W4_9EURY</name>
<accession>A0ABD5Z4W4</accession>
<comment type="caution">
    <text evidence="1">The sequence shown here is derived from an EMBL/GenBank/DDBJ whole genome shotgun (WGS) entry which is preliminary data.</text>
</comment>
<dbReference type="RefSeq" id="WP_279527045.1">
    <property type="nucleotide sequence ID" value="NZ_CP122312.1"/>
</dbReference>
<organism evidence="1 2">
    <name type="scientific">Halospeciosus flavus</name>
    <dbReference type="NCBI Taxonomy" id="3032283"/>
    <lineage>
        <taxon>Archaea</taxon>
        <taxon>Methanobacteriati</taxon>
        <taxon>Methanobacteriota</taxon>
        <taxon>Stenosarchaea group</taxon>
        <taxon>Halobacteria</taxon>
        <taxon>Halobacteriales</taxon>
        <taxon>Halobacteriaceae</taxon>
        <taxon>Halospeciosus</taxon>
    </lineage>
</organism>
<sequence>MTARQPSTLTDALGPAGDAIDRLRGDVNDDAALIERTFETVVETVGHDATLYADLSRDLVEDTPANAYDAVTRPDLAVESEGTELVVTVADHDTLADRDVVVSRLEGLRETGADRVLVVPDEESARFDAHNLADVVDGDVTVAVPEEIHALL</sequence>
<evidence type="ECO:0000313" key="1">
    <source>
        <dbReference type="EMBL" id="MFC7200259.1"/>
    </source>
</evidence>
<evidence type="ECO:0000313" key="2">
    <source>
        <dbReference type="Proteomes" id="UP001596447"/>
    </source>
</evidence>
<protein>
    <recommendedName>
        <fullName evidence="3">NYN domain-containing protein</fullName>
    </recommendedName>
</protein>
<dbReference type="EMBL" id="JBHTAR010000011">
    <property type="protein sequence ID" value="MFC7200259.1"/>
    <property type="molecule type" value="Genomic_DNA"/>
</dbReference>
<reference evidence="1 2" key="1">
    <citation type="journal article" date="2019" name="Int. J. Syst. Evol. Microbiol.">
        <title>The Global Catalogue of Microorganisms (GCM) 10K type strain sequencing project: providing services to taxonomists for standard genome sequencing and annotation.</title>
        <authorList>
            <consortium name="The Broad Institute Genomics Platform"/>
            <consortium name="The Broad Institute Genome Sequencing Center for Infectious Disease"/>
            <person name="Wu L."/>
            <person name="Ma J."/>
        </authorList>
    </citation>
    <scope>NUCLEOTIDE SEQUENCE [LARGE SCALE GENOMIC DNA]</scope>
    <source>
        <strain evidence="1 2">XZGYJ-43</strain>
    </source>
</reference>
<keyword evidence="2" id="KW-1185">Reference proteome</keyword>
<gene>
    <name evidence="1" type="ORF">ACFQJ9_12700</name>
</gene>